<keyword evidence="1" id="KW-0175">Coiled coil</keyword>
<protein>
    <recommendedName>
        <fullName evidence="4">F-box domain-containing protein</fullName>
    </recommendedName>
</protein>
<name>A0A9P3G266_9APHY</name>
<evidence type="ECO:0000256" key="1">
    <source>
        <dbReference type="SAM" id="Coils"/>
    </source>
</evidence>
<dbReference type="OrthoDB" id="2804214at2759"/>
<gene>
    <name evidence="2" type="ORF">PsYK624_025990</name>
</gene>
<keyword evidence="3" id="KW-1185">Reference proteome</keyword>
<sequence length="467" mass="52405">MDFKTKRLRVEELDAEVEQLQRKAEDLLKQVETVRHAIRENRRERVTCTPLHSLPDDVLKLILEAAYEHDLGAPCPETRALEITHVSRRLRQFSLSLPRLWRCIHVEQSKPLLEQALLRSATLPLYVSCIGKDLSETANQSDKDVPLQHAPWAPRYLRQLEYALQQAPRIEYLMLDTTIVAFFEGALNCIRRRTFPLLKTLEVHFVPTTLALNPTAVFHLPSCPALGTLCVSAVPIVFKNPSFARLEKVDINCLDVYASELHDLAAAAPTLDSLYLDEVHIIADTDHTIRFPTLNYLAVGNIHNIPSVQLDRFDIPALESLYVFSSTEPERPGALDSGGPRPFTAVHTLSFRDVETPAATPHASDLLRYAPNATVLELLQTSKATSLLDQLAAADPPPLPALEMLVVTGLEKEKHEILLRVVQHRIKHEIPLKEMQLGADILHCVDGELQKALEEHVTITTASDDDE</sequence>
<dbReference type="EMBL" id="BPQB01000004">
    <property type="protein sequence ID" value="GJE86519.1"/>
    <property type="molecule type" value="Genomic_DNA"/>
</dbReference>
<proteinExistence type="predicted"/>
<dbReference type="Proteomes" id="UP000703269">
    <property type="component" value="Unassembled WGS sequence"/>
</dbReference>
<dbReference type="InterPro" id="IPR032675">
    <property type="entry name" value="LRR_dom_sf"/>
</dbReference>
<reference evidence="2 3" key="1">
    <citation type="submission" date="2021-08" db="EMBL/GenBank/DDBJ databases">
        <title>Draft Genome Sequence of Phanerochaete sordida strain YK-624.</title>
        <authorList>
            <person name="Mori T."/>
            <person name="Dohra H."/>
            <person name="Suzuki T."/>
            <person name="Kawagishi H."/>
            <person name="Hirai H."/>
        </authorList>
    </citation>
    <scope>NUCLEOTIDE SEQUENCE [LARGE SCALE GENOMIC DNA]</scope>
    <source>
        <strain evidence="2 3">YK-624</strain>
    </source>
</reference>
<evidence type="ECO:0000313" key="2">
    <source>
        <dbReference type="EMBL" id="GJE86519.1"/>
    </source>
</evidence>
<evidence type="ECO:0008006" key="4">
    <source>
        <dbReference type="Google" id="ProtNLM"/>
    </source>
</evidence>
<dbReference type="Gene3D" id="3.80.10.10">
    <property type="entry name" value="Ribonuclease Inhibitor"/>
    <property type="match status" value="1"/>
</dbReference>
<evidence type="ECO:0000313" key="3">
    <source>
        <dbReference type="Proteomes" id="UP000703269"/>
    </source>
</evidence>
<comment type="caution">
    <text evidence="2">The sequence shown here is derived from an EMBL/GenBank/DDBJ whole genome shotgun (WGS) entry which is preliminary data.</text>
</comment>
<accession>A0A9P3G266</accession>
<organism evidence="2 3">
    <name type="scientific">Phanerochaete sordida</name>
    <dbReference type="NCBI Taxonomy" id="48140"/>
    <lineage>
        <taxon>Eukaryota</taxon>
        <taxon>Fungi</taxon>
        <taxon>Dikarya</taxon>
        <taxon>Basidiomycota</taxon>
        <taxon>Agaricomycotina</taxon>
        <taxon>Agaricomycetes</taxon>
        <taxon>Polyporales</taxon>
        <taxon>Phanerochaetaceae</taxon>
        <taxon>Phanerochaete</taxon>
    </lineage>
</organism>
<feature type="coiled-coil region" evidence="1">
    <location>
        <begin position="3"/>
        <end position="44"/>
    </location>
</feature>
<dbReference type="AlphaFoldDB" id="A0A9P3G266"/>